<gene>
    <name evidence="8" type="ORF">Cni_G26467</name>
</gene>
<keyword evidence="4" id="KW-1003">Cell membrane</keyword>
<evidence type="ECO:0000313" key="9">
    <source>
        <dbReference type="Proteomes" id="UP001327560"/>
    </source>
</evidence>
<keyword evidence="3" id="KW-0813">Transport</keyword>
<keyword evidence="6" id="KW-0927">Auxin signaling pathway</keyword>
<evidence type="ECO:0000256" key="2">
    <source>
        <dbReference type="ARBA" id="ARBA00010067"/>
    </source>
</evidence>
<proteinExistence type="inferred from homology"/>
<dbReference type="PANTHER" id="PTHR33541:SF11">
    <property type="entry name" value="PROTEIN BIG GRAIN 1-LIKE E"/>
    <property type="match status" value="1"/>
</dbReference>
<evidence type="ECO:0000256" key="3">
    <source>
        <dbReference type="ARBA" id="ARBA00022448"/>
    </source>
</evidence>
<evidence type="ECO:0000256" key="4">
    <source>
        <dbReference type="ARBA" id="ARBA00022475"/>
    </source>
</evidence>
<dbReference type="EMBL" id="CP136897">
    <property type="protein sequence ID" value="WOL17674.1"/>
    <property type="molecule type" value="Genomic_DNA"/>
</dbReference>
<keyword evidence="9" id="KW-1185">Reference proteome</keyword>
<dbReference type="Proteomes" id="UP001327560">
    <property type="component" value="Chromosome 8"/>
</dbReference>
<name>A0AAQ3KZI4_9LILI</name>
<evidence type="ECO:0000313" key="8">
    <source>
        <dbReference type="EMBL" id="WOL17674.1"/>
    </source>
</evidence>
<dbReference type="PANTHER" id="PTHR33541">
    <property type="entry name" value="PROTEIN BIG GRAIN 1-LIKE A-RELATED"/>
    <property type="match status" value="1"/>
</dbReference>
<comment type="similarity">
    <text evidence="2">Belongs to the BIG GRAIN 1 (BG1) plant protein family.</text>
</comment>
<keyword evidence="5" id="KW-0472">Membrane</keyword>
<dbReference type="GO" id="GO:0009734">
    <property type="term" value="P:auxin-activated signaling pathway"/>
    <property type="evidence" value="ECO:0007669"/>
    <property type="project" value="UniProtKB-KW"/>
</dbReference>
<evidence type="ECO:0000256" key="5">
    <source>
        <dbReference type="ARBA" id="ARBA00023136"/>
    </source>
</evidence>
<evidence type="ECO:0000256" key="1">
    <source>
        <dbReference type="ARBA" id="ARBA00004236"/>
    </source>
</evidence>
<organism evidence="8 9">
    <name type="scientific">Canna indica</name>
    <name type="common">Indian-shot</name>
    <dbReference type="NCBI Taxonomy" id="4628"/>
    <lineage>
        <taxon>Eukaryota</taxon>
        <taxon>Viridiplantae</taxon>
        <taxon>Streptophyta</taxon>
        <taxon>Embryophyta</taxon>
        <taxon>Tracheophyta</taxon>
        <taxon>Spermatophyta</taxon>
        <taxon>Magnoliopsida</taxon>
        <taxon>Liliopsida</taxon>
        <taxon>Zingiberales</taxon>
        <taxon>Cannaceae</taxon>
        <taxon>Canna</taxon>
    </lineage>
</organism>
<protein>
    <submittedName>
        <fullName evidence="8">Uncharacterized protein</fullName>
    </submittedName>
</protein>
<evidence type="ECO:0000256" key="7">
    <source>
        <dbReference type="SAM" id="MobiDB-lite"/>
    </source>
</evidence>
<dbReference type="InterPro" id="IPR039621">
    <property type="entry name" value="BG1-like"/>
</dbReference>
<sequence length="261" mass="29455">MHGHLLFSISFLRMFKPHRRNDSGELDVFEAALYFSGQVNEVGLGLGRAWRAERRSLDAPIETALFHKPQKLVLVNQFKDPNKRHKQPSSPGVGKLVNFLSSFFNLTTSKKKSRSVNPTQSCKNVEYMERQTRRRRNSIGHHESVRGTERRCGLGVPLGDQRNQVPFCLQREVWHGSKVTDEVLIAQGGKACLRYSLSNRWSTRREEEEDGGESDSSSDLFELKSCSMGGSILGSSKGIPIYGTTNLEEIKRRTGNIVTTM</sequence>
<comment type="subcellular location">
    <subcellularLocation>
        <location evidence="1">Cell membrane</location>
    </subcellularLocation>
</comment>
<dbReference type="GO" id="GO:0005886">
    <property type="term" value="C:plasma membrane"/>
    <property type="evidence" value="ECO:0007669"/>
    <property type="project" value="UniProtKB-SubCell"/>
</dbReference>
<feature type="region of interest" description="Disordered" evidence="7">
    <location>
        <begin position="125"/>
        <end position="146"/>
    </location>
</feature>
<accession>A0AAQ3KZI4</accession>
<reference evidence="8 9" key="1">
    <citation type="submission" date="2023-10" db="EMBL/GenBank/DDBJ databases">
        <title>Chromosome-scale genome assembly provides insights into flower coloration mechanisms of Canna indica.</title>
        <authorList>
            <person name="Li C."/>
        </authorList>
    </citation>
    <scope>NUCLEOTIDE SEQUENCE [LARGE SCALE GENOMIC DNA]</scope>
    <source>
        <tissue evidence="8">Flower</tissue>
    </source>
</reference>
<dbReference type="AlphaFoldDB" id="A0AAQ3KZI4"/>
<evidence type="ECO:0000256" key="6">
    <source>
        <dbReference type="ARBA" id="ARBA00023294"/>
    </source>
</evidence>